<dbReference type="NCBIfam" id="NF005045">
    <property type="entry name" value="PRK06458.1-5"/>
    <property type="match status" value="1"/>
</dbReference>
<feature type="transmembrane region" description="Helical" evidence="8">
    <location>
        <begin position="272"/>
        <end position="292"/>
    </location>
</feature>
<name>A0A368HCK9_9GAMM</name>
<dbReference type="PANTHER" id="PTHR42682:SF5">
    <property type="entry name" value="HYDROGENASE-4 COMPONENT F"/>
    <property type="match status" value="1"/>
</dbReference>
<feature type="transmembrane region" description="Helical" evidence="8">
    <location>
        <begin position="202"/>
        <end position="221"/>
    </location>
</feature>
<evidence type="ECO:0000313" key="11">
    <source>
        <dbReference type="Proteomes" id="UP000253250"/>
    </source>
</evidence>
<feature type="transmembrane region" description="Helical" evidence="8">
    <location>
        <begin position="312"/>
        <end position="332"/>
    </location>
</feature>
<dbReference type="RefSeq" id="WP_114282995.1">
    <property type="nucleotide sequence ID" value="NZ_PSYR01000002.1"/>
</dbReference>
<evidence type="ECO:0000256" key="6">
    <source>
        <dbReference type="ARBA" id="ARBA00023136"/>
    </source>
</evidence>
<dbReference type="InterPro" id="IPR001750">
    <property type="entry name" value="ND/Mrp_TM"/>
</dbReference>
<comment type="caution">
    <text evidence="10">The sequence shown here is derived from an EMBL/GenBank/DDBJ whole genome shotgun (WGS) entry which is preliminary data.</text>
</comment>
<gene>
    <name evidence="10" type="ORF">C4900_09585</name>
</gene>
<evidence type="ECO:0000256" key="8">
    <source>
        <dbReference type="SAM" id="Phobius"/>
    </source>
</evidence>
<feature type="transmembrane region" description="Helical" evidence="8">
    <location>
        <begin position="31"/>
        <end position="49"/>
    </location>
</feature>
<keyword evidence="11" id="KW-1185">Reference proteome</keyword>
<proteinExistence type="predicted"/>
<keyword evidence="5" id="KW-0560">Oxidoreductase</keyword>
<protein>
    <submittedName>
        <fullName evidence="10">Hydrogenase 4 subunit F</fullName>
    </submittedName>
</protein>
<keyword evidence="4 8" id="KW-1133">Transmembrane helix</keyword>
<dbReference type="EMBL" id="PSYR01000002">
    <property type="protein sequence ID" value="RCN56108.1"/>
    <property type="molecule type" value="Genomic_DNA"/>
</dbReference>
<feature type="transmembrane region" description="Helical" evidence="8">
    <location>
        <begin position="448"/>
        <end position="473"/>
    </location>
</feature>
<dbReference type="GO" id="GO:0042773">
    <property type="term" value="P:ATP synthesis coupled electron transport"/>
    <property type="evidence" value="ECO:0007669"/>
    <property type="project" value="InterPro"/>
</dbReference>
<dbReference type="InterPro" id="IPR003918">
    <property type="entry name" value="NADH_UbQ_OxRdtase"/>
</dbReference>
<feature type="transmembrane region" description="Helical" evidence="8">
    <location>
        <begin position="61"/>
        <end position="84"/>
    </location>
</feature>
<keyword evidence="6 8" id="KW-0472">Membrane</keyword>
<evidence type="ECO:0000256" key="2">
    <source>
        <dbReference type="ARBA" id="ARBA00022475"/>
    </source>
</evidence>
<keyword evidence="2" id="KW-1003">Cell membrane</keyword>
<dbReference type="PRINTS" id="PR01437">
    <property type="entry name" value="NUOXDRDTASE4"/>
</dbReference>
<sequence>MILLWMVLIPLVGAVLVGALGRKNAGFGLNIAVSGATFIAACIMTLRMLNDGPFTAWHHELFVDALNVFLVDLTAFVALTTSVFSRTYMRAEVRLGHLNPARLGAYHAMYQIFIFAMLLALTSNNIGVLWMAMEGATLSTALLISVYRTPAGLEAAWKYFILCGVGIALALLGTILIYFAAHAALGAHGALLWTRLYGARDHLDPAIMTIAFVFLIVGYGTKVGLVPFHAWLPDAHAEGPTPISAVLSGLLLNVALYAIVRFKALASGGSAAYWPGRLMVGFGLVSIVVGAFSLGGQRDVKRLFSYSSIEHMGLATFAFGLGGPLATFAALLHMTAHSLTKSSVFFASGEVAQTAGTKDMDHITGIMDRNPVLGWVFLGSSLAIVGTPPFGIFASEFLILIAAVHRAPWSVPILILALGVAFAAIFRRTQAMVFGAADAPRVSTSISLLAPLAHLVLLVILGLAIPPLLAAWYGEAAHLIGP</sequence>
<dbReference type="OrthoDB" id="9768329at2"/>
<feature type="transmembrane region" description="Helical" evidence="8">
    <location>
        <begin position="372"/>
        <end position="403"/>
    </location>
</feature>
<dbReference type="InterPro" id="IPR052175">
    <property type="entry name" value="ComplexI-like_HydComp"/>
</dbReference>
<dbReference type="PANTHER" id="PTHR42682">
    <property type="entry name" value="HYDROGENASE-4 COMPONENT F"/>
    <property type="match status" value="1"/>
</dbReference>
<evidence type="ECO:0000256" key="5">
    <source>
        <dbReference type="ARBA" id="ARBA00023002"/>
    </source>
</evidence>
<evidence type="ECO:0000259" key="9">
    <source>
        <dbReference type="Pfam" id="PF00361"/>
    </source>
</evidence>
<feature type="transmembrane region" description="Helical" evidence="8">
    <location>
        <begin position="241"/>
        <end position="260"/>
    </location>
</feature>
<dbReference type="Pfam" id="PF00361">
    <property type="entry name" value="Proton_antipo_M"/>
    <property type="match status" value="1"/>
</dbReference>
<evidence type="ECO:0000313" key="10">
    <source>
        <dbReference type="EMBL" id="RCN56108.1"/>
    </source>
</evidence>
<dbReference type="GO" id="GO:0005886">
    <property type="term" value="C:plasma membrane"/>
    <property type="evidence" value="ECO:0007669"/>
    <property type="project" value="UniProtKB-SubCell"/>
</dbReference>
<dbReference type="GO" id="GO:0008137">
    <property type="term" value="F:NADH dehydrogenase (ubiquinone) activity"/>
    <property type="evidence" value="ECO:0007669"/>
    <property type="project" value="InterPro"/>
</dbReference>
<organism evidence="10 11">
    <name type="scientific">Acidiferrobacter thiooxydans</name>
    <dbReference type="NCBI Taxonomy" id="163359"/>
    <lineage>
        <taxon>Bacteria</taxon>
        <taxon>Pseudomonadati</taxon>
        <taxon>Pseudomonadota</taxon>
        <taxon>Gammaproteobacteria</taxon>
        <taxon>Acidiferrobacterales</taxon>
        <taxon>Acidiferrobacteraceae</taxon>
        <taxon>Acidiferrobacter</taxon>
    </lineage>
</organism>
<evidence type="ECO:0000256" key="3">
    <source>
        <dbReference type="ARBA" id="ARBA00022692"/>
    </source>
</evidence>
<accession>A0A368HCK9</accession>
<evidence type="ECO:0000256" key="1">
    <source>
        <dbReference type="ARBA" id="ARBA00004651"/>
    </source>
</evidence>
<dbReference type="NCBIfam" id="NF005043">
    <property type="entry name" value="PRK06458.1-3"/>
    <property type="match status" value="1"/>
</dbReference>
<reference evidence="10 11" key="1">
    <citation type="submission" date="2018-02" db="EMBL/GenBank/DDBJ databases">
        <title>Insights into the biology of acidophilic members of the Acidiferrobacteraceae family derived from comparative genomic analyses.</title>
        <authorList>
            <person name="Issotta F."/>
            <person name="Thyssen C."/>
            <person name="Mena C."/>
            <person name="Moya A."/>
            <person name="Bellenberg S."/>
            <person name="Sproer C."/>
            <person name="Covarrubias P.C."/>
            <person name="Sand W."/>
            <person name="Quatrini R."/>
            <person name="Vera M."/>
        </authorList>
    </citation>
    <scope>NUCLEOTIDE SEQUENCE [LARGE SCALE GENOMIC DNA]</scope>
    <source>
        <strain evidence="11">m-1</strain>
    </source>
</reference>
<dbReference type="Proteomes" id="UP000253250">
    <property type="component" value="Unassembled WGS sequence"/>
</dbReference>
<evidence type="ECO:0000256" key="7">
    <source>
        <dbReference type="RuleBase" id="RU000320"/>
    </source>
</evidence>
<dbReference type="GO" id="GO:0016491">
    <property type="term" value="F:oxidoreductase activity"/>
    <property type="evidence" value="ECO:0007669"/>
    <property type="project" value="UniProtKB-KW"/>
</dbReference>
<keyword evidence="3 7" id="KW-0812">Transmembrane</keyword>
<feature type="domain" description="NADH:quinone oxidoreductase/Mrp antiporter transmembrane" evidence="9">
    <location>
        <begin position="123"/>
        <end position="414"/>
    </location>
</feature>
<feature type="transmembrane region" description="Helical" evidence="8">
    <location>
        <begin position="159"/>
        <end position="181"/>
    </location>
</feature>
<evidence type="ECO:0000256" key="4">
    <source>
        <dbReference type="ARBA" id="ARBA00022989"/>
    </source>
</evidence>
<dbReference type="AlphaFoldDB" id="A0A368HCK9"/>
<feature type="transmembrane region" description="Helical" evidence="8">
    <location>
        <begin position="409"/>
        <end position="427"/>
    </location>
</feature>
<comment type="subcellular location">
    <subcellularLocation>
        <location evidence="1">Cell membrane</location>
        <topology evidence="1">Multi-pass membrane protein</topology>
    </subcellularLocation>
    <subcellularLocation>
        <location evidence="7">Membrane</location>
        <topology evidence="7">Multi-pass membrane protein</topology>
    </subcellularLocation>
</comment>